<dbReference type="PANTHER" id="PTHR24348:SF68">
    <property type="entry name" value="SERINE_THREONINE-PROTEIN KINASE ATG1C"/>
    <property type="match status" value="1"/>
</dbReference>
<feature type="coiled-coil region" evidence="6">
    <location>
        <begin position="301"/>
        <end position="378"/>
    </location>
</feature>
<accession>A0A0V0QEZ0</accession>
<evidence type="ECO:0000256" key="5">
    <source>
        <dbReference type="RuleBase" id="RU000304"/>
    </source>
</evidence>
<keyword evidence="6" id="KW-0175">Coiled coil</keyword>
<keyword evidence="5" id="KW-0723">Serine/threonine-protein kinase</keyword>
<evidence type="ECO:0000256" key="6">
    <source>
        <dbReference type="SAM" id="Coils"/>
    </source>
</evidence>
<protein>
    <submittedName>
        <fullName evidence="8">Protein kinase-like domain</fullName>
    </submittedName>
</protein>
<dbReference type="AlphaFoldDB" id="A0A0V0QEZ0"/>
<name>A0A0V0QEZ0_PSEPJ</name>
<keyword evidence="9" id="KW-1185">Reference proteome</keyword>
<dbReference type="PROSITE" id="PS00107">
    <property type="entry name" value="PROTEIN_KINASE_ATP"/>
    <property type="match status" value="1"/>
</dbReference>
<proteinExistence type="inferred from homology"/>
<dbReference type="GO" id="GO:0005737">
    <property type="term" value="C:cytoplasm"/>
    <property type="evidence" value="ECO:0007669"/>
    <property type="project" value="TreeGrafter"/>
</dbReference>
<dbReference type="Pfam" id="PF00069">
    <property type="entry name" value="Pkinase"/>
    <property type="match status" value="1"/>
</dbReference>
<dbReference type="SUPFAM" id="SSF56112">
    <property type="entry name" value="Protein kinase-like (PK-like)"/>
    <property type="match status" value="1"/>
</dbReference>
<dbReference type="InterPro" id="IPR011009">
    <property type="entry name" value="Kinase-like_dom_sf"/>
</dbReference>
<keyword evidence="3 4" id="KW-0067">ATP-binding</keyword>
<evidence type="ECO:0000259" key="7">
    <source>
        <dbReference type="PROSITE" id="PS50011"/>
    </source>
</evidence>
<keyword evidence="8" id="KW-0808">Transferase</keyword>
<comment type="subunit">
    <text evidence="1">Monomer.</text>
</comment>
<keyword evidence="8" id="KW-0418">Kinase</keyword>
<dbReference type="SMART" id="SM00220">
    <property type="entry name" value="S_TKc"/>
    <property type="match status" value="1"/>
</dbReference>
<organism evidence="8 9">
    <name type="scientific">Pseudocohnilembus persalinus</name>
    <name type="common">Ciliate</name>
    <dbReference type="NCBI Taxonomy" id="266149"/>
    <lineage>
        <taxon>Eukaryota</taxon>
        <taxon>Sar</taxon>
        <taxon>Alveolata</taxon>
        <taxon>Ciliophora</taxon>
        <taxon>Intramacronucleata</taxon>
        <taxon>Oligohymenophorea</taxon>
        <taxon>Scuticociliatia</taxon>
        <taxon>Philasterida</taxon>
        <taxon>Pseudocohnilembidae</taxon>
        <taxon>Pseudocohnilembus</taxon>
    </lineage>
</organism>
<dbReference type="InterPro" id="IPR008271">
    <property type="entry name" value="Ser/Thr_kinase_AS"/>
</dbReference>
<gene>
    <name evidence="8" type="ORF">PPERSA_03045</name>
</gene>
<reference evidence="8 9" key="1">
    <citation type="journal article" date="2015" name="Sci. Rep.">
        <title>Genome of the facultative scuticociliatosis pathogen Pseudocohnilembus persalinus provides insight into its virulence through horizontal gene transfer.</title>
        <authorList>
            <person name="Xiong J."/>
            <person name="Wang G."/>
            <person name="Cheng J."/>
            <person name="Tian M."/>
            <person name="Pan X."/>
            <person name="Warren A."/>
            <person name="Jiang C."/>
            <person name="Yuan D."/>
            <person name="Miao W."/>
        </authorList>
    </citation>
    <scope>NUCLEOTIDE SEQUENCE [LARGE SCALE GENOMIC DNA]</scope>
    <source>
        <strain evidence="8">36N120E</strain>
    </source>
</reference>
<keyword evidence="2 4" id="KW-0547">Nucleotide-binding</keyword>
<feature type="binding site" evidence="4">
    <location>
        <position position="45"/>
    </location>
    <ligand>
        <name>ATP</name>
        <dbReference type="ChEBI" id="CHEBI:30616"/>
    </ligand>
</feature>
<dbReference type="InterPro" id="IPR000719">
    <property type="entry name" value="Prot_kinase_dom"/>
</dbReference>
<dbReference type="InterPro" id="IPR017441">
    <property type="entry name" value="Protein_kinase_ATP_BS"/>
</dbReference>
<dbReference type="EMBL" id="LDAU01000182">
    <property type="protein sequence ID" value="KRX00785.1"/>
    <property type="molecule type" value="Genomic_DNA"/>
</dbReference>
<dbReference type="PROSITE" id="PS50011">
    <property type="entry name" value="PROTEIN_KINASE_DOM"/>
    <property type="match status" value="1"/>
</dbReference>
<dbReference type="FunFam" id="1.10.510.10:FF:000571">
    <property type="entry name" value="Maternal embryonic leucine zipper kinase"/>
    <property type="match status" value="1"/>
</dbReference>
<evidence type="ECO:0000256" key="1">
    <source>
        <dbReference type="ARBA" id="ARBA00011245"/>
    </source>
</evidence>
<evidence type="ECO:0000256" key="3">
    <source>
        <dbReference type="ARBA" id="ARBA00022840"/>
    </source>
</evidence>
<sequence>MSQQYNKFASVNDYIIIKTLGSGMTSKVKLATKNVNGVIQKFALKIYKTDNKDQMQIITMIQKEILPLREIQHKNVIQLIDCLQNVDYKKKNGNSYKVFALVLEYAESGDLFEFIAQAPFSEKITKAYFYQFIDGLINMHIKGLAHRDLKPENLLLDKHYNLKIADLGFSNYMGKNNTGYMHTFLGTGGYMAPELIPKDGEQQSKYVGSQIDIFAAGIILFLMRTRVWPFTNKNPKKCDNFKLLSTHKYEDFWTRLSNSNEIIKQLSPEFKDLITNMLCFEQSSRITAAEIISHPWMDGNLATEQEIKQEFEQRKQLVEKNKQADKLKRQIIKEKQKQQSVNNNNSMFTGLNAYRSLSEEYKQQFEGLKIEFENINNERKIKILNEQEIQQNLNDIIKFLLRFYIHR</sequence>
<dbReference type="Proteomes" id="UP000054937">
    <property type="component" value="Unassembled WGS sequence"/>
</dbReference>
<dbReference type="PANTHER" id="PTHR24348">
    <property type="entry name" value="SERINE/THREONINE-PROTEIN KINASE UNC-51-RELATED"/>
    <property type="match status" value="1"/>
</dbReference>
<comment type="caution">
    <text evidence="8">The sequence shown here is derived from an EMBL/GenBank/DDBJ whole genome shotgun (WGS) entry which is preliminary data.</text>
</comment>
<dbReference type="OMA" id="MAIQLVH"/>
<dbReference type="GO" id="GO:0005524">
    <property type="term" value="F:ATP binding"/>
    <property type="evidence" value="ECO:0007669"/>
    <property type="project" value="UniProtKB-UniRule"/>
</dbReference>
<comment type="similarity">
    <text evidence="5">Belongs to the protein kinase superfamily.</text>
</comment>
<dbReference type="InterPro" id="IPR045269">
    <property type="entry name" value="Atg1-like"/>
</dbReference>
<evidence type="ECO:0000313" key="9">
    <source>
        <dbReference type="Proteomes" id="UP000054937"/>
    </source>
</evidence>
<dbReference type="GO" id="GO:0004674">
    <property type="term" value="F:protein serine/threonine kinase activity"/>
    <property type="evidence" value="ECO:0007669"/>
    <property type="project" value="UniProtKB-KW"/>
</dbReference>
<dbReference type="InParanoid" id="A0A0V0QEZ0"/>
<dbReference type="OrthoDB" id="307646at2759"/>
<evidence type="ECO:0000313" key="8">
    <source>
        <dbReference type="EMBL" id="KRX00785.1"/>
    </source>
</evidence>
<dbReference type="Gene3D" id="1.10.510.10">
    <property type="entry name" value="Transferase(Phosphotransferase) domain 1"/>
    <property type="match status" value="1"/>
</dbReference>
<dbReference type="PROSITE" id="PS00108">
    <property type="entry name" value="PROTEIN_KINASE_ST"/>
    <property type="match status" value="1"/>
</dbReference>
<evidence type="ECO:0000256" key="4">
    <source>
        <dbReference type="PROSITE-ProRule" id="PRU10141"/>
    </source>
</evidence>
<dbReference type="GO" id="GO:0010506">
    <property type="term" value="P:regulation of autophagy"/>
    <property type="evidence" value="ECO:0007669"/>
    <property type="project" value="InterPro"/>
</dbReference>
<feature type="domain" description="Protein kinase" evidence="7">
    <location>
        <begin position="14"/>
        <end position="297"/>
    </location>
</feature>
<evidence type="ECO:0000256" key="2">
    <source>
        <dbReference type="ARBA" id="ARBA00022741"/>
    </source>
</evidence>